<keyword evidence="6" id="KW-1185">Reference proteome</keyword>
<evidence type="ECO:0000256" key="3">
    <source>
        <dbReference type="ARBA" id="ARBA00023014"/>
    </source>
</evidence>
<dbReference type="STRING" id="515618.RIEPE_0327"/>
<dbReference type="InterPro" id="IPR017896">
    <property type="entry name" value="4Fe4S_Fe-S-bd"/>
</dbReference>
<dbReference type="SUPFAM" id="SSF54862">
    <property type="entry name" value="4Fe-4S ferredoxins"/>
    <property type="match status" value="1"/>
</dbReference>
<dbReference type="eggNOG" id="COG1149">
    <property type="taxonomic scope" value="Bacteria"/>
</dbReference>
<evidence type="ECO:0000256" key="1">
    <source>
        <dbReference type="ARBA" id="ARBA00022723"/>
    </source>
</evidence>
<dbReference type="Pfam" id="PF00037">
    <property type="entry name" value="Fer4"/>
    <property type="match status" value="1"/>
</dbReference>
<dbReference type="GO" id="GO:0046872">
    <property type="term" value="F:metal ion binding"/>
    <property type="evidence" value="ECO:0007669"/>
    <property type="project" value="UniProtKB-KW"/>
</dbReference>
<evidence type="ECO:0000259" key="4">
    <source>
        <dbReference type="PROSITE" id="PS51379"/>
    </source>
</evidence>
<evidence type="ECO:0000313" key="6">
    <source>
        <dbReference type="Proteomes" id="UP000001700"/>
    </source>
</evidence>
<dbReference type="InterPro" id="IPR017900">
    <property type="entry name" value="4Fe4S_Fe_S_CS"/>
</dbReference>
<dbReference type="AlphaFoldDB" id="D4G8C0"/>
<dbReference type="OrthoDB" id="9803397at2"/>
<keyword evidence="3" id="KW-0411">Iron-sulfur</keyword>
<dbReference type="EMBL" id="CP001085">
    <property type="protein sequence ID" value="ADD79479.1"/>
    <property type="molecule type" value="Genomic_DNA"/>
</dbReference>
<dbReference type="PROSITE" id="PS51379">
    <property type="entry name" value="4FE4S_FER_2"/>
    <property type="match status" value="1"/>
</dbReference>
<proteinExistence type="predicted"/>
<evidence type="ECO:0000313" key="5">
    <source>
        <dbReference type="EMBL" id="ADD79479.1"/>
    </source>
</evidence>
<dbReference type="Gene3D" id="3.30.70.20">
    <property type="match status" value="1"/>
</dbReference>
<evidence type="ECO:0000256" key="2">
    <source>
        <dbReference type="ARBA" id="ARBA00023004"/>
    </source>
</evidence>
<dbReference type="KEGG" id="rip:RIEPE_0327"/>
<gene>
    <name evidence="5" type="ordered locus">RIEPE_0327</name>
</gene>
<dbReference type="HOGENOM" id="CLU_139698_11_0_6"/>
<keyword evidence="1" id="KW-0479">Metal-binding</keyword>
<name>D4G8C0_RIEPU</name>
<dbReference type="GO" id="GO:0051536">
    <property type="term" value="F:iron-sulfur cluster binding"/>
    <property type="evidence" value="ECO:0007669"/>
    <property type="project" value="UniProtKB-KW"/>
</dbReference>
<reference evidence="5" key="1">
    <citation type="submission" date="2008-05" db="EMBL/GenBank/DDBJ databases">
        <title>Genome sequence of Riesia pediculicola USDA.</title>
        <authorList>
            <person name="Kirkness E.F."/>
        </authorList>
    </citation>
    <scope>NUCLEOTIDE SEQUENCE [LARGE SCALE GENOMIC DNA]</scope>
    <source>
        <strain evidence="5">USDA</strain>
    </source>
</reference>
<dbReference type="Proteomes" id="UP000001700">
    <property type="component" value="Chromosome"/>
</dbReference>
<accession>D4G8C0</accession>
<feature type="domain" description="4Fe-4S ferredoxin-type" evidence="4">
    <location>
        <begin position="1"/>
        <end position="28"/>
    </location>
</feature>
<keyword evidence="2" id="KW-0408">Iron</keyword>
<dbReference type="RefSeq" id="WP_013087469.1">
    <property type="nucleotide sequence ID" value="NC_014109.1"/>
</dbReference>
<dbReference type="PROSITE" id="PS00198">
    <property type="entry name" value="4FE4S_FER_1"/>
    <property type="match status" value="1"/>
</dbReference>
<organism evidence="5 6">
    <name type="scientific">Riesia pediculicola (strain USDA)</name>
    <dbReference type="NCBI Taxonomy" id="515618"/>
    <lineage>
        <taxon>Bacteria</taxon>
        <taxon>Pseudomonadati</taxon>
        <taxon>Pseudomonadota</taxon>
        <taxon>Gammaproteobacteria</taxon>
        <taxon>Enterobacterales</taxon>
        <taxon>Enterobacteriaceae</taxon>
        <taxon>Candidatus Riesia</taxon>
    </lineage>
</organism>
<protein>
    <submittedName>
        <fullName evidence="5">NapF protein</fullName>
    </submittedName>
</protein>
<sequence>MYRINKKCVQCGMCEMVCPKEAISIRNRNYYIDELVCDNCLEIKRPICREVCPIKKAIVTKNFPEF</sequence>